<keyword evidence="2" id="KW-0732">Signal</keyword>
<dbReference type="EMBL" id="CP019699">
    <property type="protein sequence ID" value="AQS54952.1"/>
    <property type="molecule type" value="Genomic_DNA"/>
</dbReference>
<dbReference type="SUPFAM" id="SSF49785">
    <property type="entry name" value="Galactose-binding domain-like"/>
    <property type="match status" value="1"/>
</dbReference>
<reference evidence="8 9" key="1">
    <citation type="journal article" date="2015" name="Int. J. Syst. Evol. Microbiol.">
        <title>Novibacillus thermophilus gen. nov., sp. nov., a Gram-staining-negative and moderately thermophilic member of the family Thermoactinomycetaceae.</title>
        <authorList>
            <person name="Yang G."/>
            <person name="Chen J."/>
            <person name="Zhou S."/>
        </authorList>
    </citation>
    <scope>NUCLEOTIDE SEQUENCE [LARGE SCALE GENOMIC DNA]</scope>
    <source>
        <strain evidence="8 9">SG-1</strain>
    </source>
</reference>
<evidence type="ECO:0000256" key="4">
    <source>
        <dbReference type="ARBA" id="ARBA00023295"/>
    </source>
</evidence>
<evidence type="ECO:0000256" key="5">
    <source>
        <dbReference type="PIRSR" id="PIRSR606710-1"/>
    </source>
</evidence>
<dbReference type="Gene3D" id="1.20.1270.70">
    <property type="entry name" value="Designed single chain three-helix bundle"/>
    <property type="match status" value="1"/>
</dbReference>
<keyword evidence="3" id="KW-0378">Hydrolase</keyword>
<dbReference type="GO" id="GO:0005975">
    <property type="term" value="P:carbohydrate metabolic process"/>
    <property type="evidence" value="ECO:0007669"/>
    <property type="project" value="InterPro"/>
</dbReference>
<dbReference type="KEGG" id="ntr:B0W44_03375"/>
<dbReference type="PROSITE" id="PS51175">
    <property type="entry name" value="CBM6"/>
    <property type="match status" value="1"/>
</dbReference>
<evidence type="ECO:0000259" key="7">
    <source>
        <dbReference type="PROSITE" id="PS51175"/>
    </source>
</evidence>
<dbReference type="InterPro" id="IPR008979">
    <property type="entry name" value="Galactose-bd-like_sf"/>
</dbReference>
<gene>
    <name evidence="8" type="ORF">B0W44_03375</name>
</gene>
<feature type="active site" description="Proton acceptor" evidence="5">
    <location>
        <position position="45"/>
    </location>
</feature>
<accession>A0A1U9K4I8</accession>
<name>A0A1U9K4I8_9BACL</name>
<dbReference type="PANTHER" id="PTHR43817">
    <property type="entry name" value="GLYCOSYL HYDROLASE"/>
    <property type="match status" value="1"/>
</dbReference>
<dbReference type="RefSeq" id="WP_077718772.1">
    <property type="nucleotide sequence ID" value="NZ_CP019699.1"/>
</dbReference>
<dbReference type="Proteomes" id="UP000188603">
    <property type="component" value="Chromosome"/>
</dbReference>
<dbReference type="GO" id="GO:0030246">
    <property type="term" value="F:carbohydrate binding"/>
    <property type="evidence" value="ECO:0007669"/>
    <property type="project" value="InterPro"/>
</dbReference>
<dbReference type="SUPFAM" id="SSF75005">
    <property type="entry name" value="Arabinanase/levansucrase/invertase"/>
    <property type="match status" value="1"/>
</dbReference>
<dbReference type="Pfam" id="PF04616">
    <property type="entry name" value="Glyco_hydro_43"/>
    <property type="match status" value="1"/>
</dbReference>
<evidence type="ECO:0000256" key="3">
    <source>
        <dbReference type="ARBA" id="ARBA00022801"/>
    </source>
</evidence>
<dbReference type="Gene3D" id="2.60.120.260">
    <property type="entry name" value="Galactose-binding domain-like"/>
    <property type="match status" value="1"/>
</dbReference>
<dbReference type="AlphaFoldDB" id="A0A1U9K4I8"/>
<keyword evidence="9" id="KW-1185">Reference proteome</keyword>
<evidence type="ECO:0000313" key="9">
    <source>
        <dbReference type="Proteomes" id="UP000188603"/>
    </source>
</evidence>
<dbReference type="OrthoDB" id="177947at2"/>
<dbReference type="PANTHER" id="PTHR43817:SF1">
    <property type="entry name" value="HYDROLASE, FAMILY 43, PUTATIVE (AFU_ORTHOLOGUE AFUA_3G01660)-RELATED"/>
    <property type="match status" value="1"/>
</dbReference>
<dbReference type="InterPro" id="IPR023296">
    <property type="entry name" value="Glyco_hydro_beta-prop_sf"/>
</dbReference>
<feature type="active site" description="Proton donor" evidence="5">
    <location>
        <position position="214"/>
    </location>
</feature>
<dbReference type="CDD" id="cd18820">
    <property type="entry name" value="GH43_LbAraf43-like"/>
    <property type="match status" value="1"/>
</dbReference>
<dbReference type="GO" id="GO:0004553">
    <property type="term" value="F:hydrolase activity, hydrolyzing O-glycosyl compounds"/>
    <property type="evidence" value="ECO:0007669"/>
    <property type="project" value="InterPro"/>
</dbReference>
<proteinExistence type="inferred from homology"/>
<comment type="similarity">
    <text evidence="1">Belongs to the glycosyl hydrolase 43 family.</text>
</comment>
<evidence type="ECO:0000313" key="8">
    <source>
        <dbReference type="EMBL" id="AQS54952.1"/>
    </source>
</evidence>
<dbReference type="STRING" id="1471761.B0W44_03375"/>
<feature type="site" description="Important for catalytic activity, responsible for pKa modulation of the active site Glu and correct orientation of both the proton donor and substrate" evidence="6">
    <location>
        <position position="156"/>
    </location>
</feature>
<keyword evidence="4" id="KW-0326">Glycosidase</keyword>
<dbReference type="InterPro" id="IPR054470">
    <property type="entry name" value="FIMAH_dom"/>
</dbReference>
<dbReference type="InterPro" id="IPR005084">
    <property type="entry name" value="CBM6"/>
</dbReference>
<evidence type="ECO:0000256" key="6">
    <source>
        <dbReference type="PIRSR" id="PIRSR606710-2"/>
    </source>
</evidence>
<organism evidence="8 9">
    <name type="scientific">Novibacillus thermophilus</name>
    <dbReference type="NCBI Taxonomy" id="1471761"/>
    <lineage>
        <taxon>Bacteria</taxon>
        <taxon>Bacillati</taxon>
        <taxon>Bacillota</taxon>
        <taxon>Bacilli</taxon>
        <taxon>Bacillales</taxon>
        <taxon>Thermoactinomycetaceae</taxon>
        <taxon>Novibacillus</taxon>
    </lineage>
</organism>
<sequence length="736" mass="82664">MKRSVEPHKVLRGWLCVTFVFAFTPAHVTANEDVFQYQIMNGAADPFVTYHDGYYYMTFTQVDRIDIYKSASLADIANGEVTRAFTPPADGWGSQNIWAPKLHHIDGKWYLYYTADDGVDANHHMYVLENTSSDPMSDSWVNKGQIENMPDIFAIDGNTFENDGTRYFVWSTRTDGIMELWMDEMINPWTVRGDPVIISSPTYDWEKVDGAVNEGPAILKRNGRIFMTYSATGCQSEDYAIGLLTAWDTSDLMDPASWEKSPEPVFSKNPENDVYGPGHNSFTTSPDGKEDWMVYHANSRPDAGCSGERGARVQKIEWNEDGTPDFGTPAKVQILVDCIPGRYEAQDAIVHNAKVISYSRNVSCGKHVGYIDFEDSYVEFPYVYAPYSGVYKMTINYAHGMPHASHQVTVNQGETFEVQYPQTGWGNFTDMDIDVQLRRGLNTIRIAKGENFSELNYIAIQEKLPPEGPLKGPLQAKIDRVESLPEEAYTAESWATLQRVLEETEVMLADPDASQQQLDTAFGALTLAVDQLQFDREPSEDGAPKVASMEIAEDAPDRLTLTFDQAIDLDYANGFFLLGTEGPIMITSVNYKLSSENHRLTLNLAREARANERLSLSYDDTVGSVKAEDSEQPLPGFFGKKVHHPFAPKVSPESIRKGVHLLGKEGLIYDRNATHSLKRHMTAVDHFAQQKESEKVIKHLKGFLSLIHHQKDNGLISNVAYIVLKSDAETLLAEWE</sequence>
<feature type="domain" description="CBM6" evidence="7">
    <location>
        <begin position="341"/>
        <end position="461"/>
    </location>
</feature>
<protein>
    <recommendedName>
        <fullName evidence="7">CBM6 domain-containing protein</fullName>
    </recommendedName>
</protein>
<dbReference type="Pfam" id="PF22888">
    <property type="entry name" value="FIMAH"/>
    <property type="match status" value="1"/>
</dbReference>
<dbReference type="InterPro" id="IPR006710">
    <property type="entry name" value="Glyco_hydro_43"/>
</dbReference>
<dbReference type="Gene3D" id="2.115.10.20">
    <property type="entry name" value="Glycosyl hydrolase domain, family 43"/>
    <property type="match status" value="1"/>
</dbReference>
<evidence type="ECO:0000256" key="1">
    <source>
        <dbReference type="ARBA" id="ARBA00009865"/>
    </source>
</evidence>
<evidence type="ECO:0000256" key="2">
    <source>
        <dbReference type="ARBA" id="ARBA00022729"/>
    </source>
</evidence>